<feature type="compositionally biased region" description="Low complexity" evidence="1">
    <location>
        <begin position="190"/>
        <end position="226"/>
    </location>
</feature>
<comment type="caution">
    <text evidence="2">The sequence shown here is derived from an EMBL/GenBank/DDBJ whole genome shotgun (WGS) entry which is preliminary data.</text>
</comment>
<dbReference type="AlphaFoldDB" id="A0A166VDY9"/>
<feature type="compositionally biased region" description="Low complexity" evidence="1">
    <location>
        <begin position="49"/>
        <end position="68"/>
    </location>
</feature>
<feature type="compositionally biased region" description="Basic and acidic residues" evidence="1">
    <location>
        <begin position="473"/>
        <end position="497"/>
    </location>
</feature>
<dbReference type="STRING" id="1081109.A0A166VDY9"/>
<organism evidence="2 3">
    <name type="scientific">Moelleriella libera RCEF 2490</name>
    <dbReference type="NCBI Taxonomy" id="1081109"/>
    <lineage>
        <taxon>Eukaryota</taxon>
        <taxon>Fungi</taxon>
        <taxon>Dikarya</taxon>
        <taxon>Ascomycota</taxon>
        <taxon>Pezizomycotina</taxon>
        <taxon>Sordariomycetes</taxon>
        <taxon>Hypocreomycetidae</taxon>
        <taxon>Hypocreales</taxon>
        <taxon>Clavicipitaceae</taxon>
        <taxon>Moelleriella</taxon>
    </lineage>
</organism>
<gene>
    <name evidence="2" type="ORF">AAL_01019</name>
</gene>
<proteinExistence type="predicted"/>
<feature type="compositionally biased region" description="Basic and acidic residues" evidence="1">
    <location>
        <begin position="94"/>
        <end position="105"/>
    </location>
</feature>
<feature type="compositionally biased region" description="Basic and acidic residues" evidence="1">
    <location>
        <begin position="170"/>
        <end position="182"/>
    </location>
</feature>
<feature type="compositionally biased region" description="Basic and acidic residues" evidence="1">
    <location>
        <begin position="418"/>
        <end position="436"/>
    </location>
</feature>
<feature type="compositionally biased region" description="Basic and acidic residues" evidence="1">
    <location>
        <begin position="261"/>
        <end position="273"/>
    </location>
</feature>
<feature type="region of interest" description="Disordered" evidence="1">
    <location>
        <begin position="1"/>
        <end position="497"/>
    </location>
</feature>
<evidence type="ECO:0008006" key="4">
    <source>
        <dbReference type="Google" id="ProtNLM"/>
    </source>
</evidence>
<evidence type="ECO:0000256" key="1">
    <source>
        <dbReference type="SAM" id="MobiDB-lite"/>
    </source>
</evidence>
<accession>A0A166VDY9</accession>
<dbReference type="EMBL" id="AZGY01000001">
    <property type="protein sequence ID" value="OAA33554.1"/>
    <property type="molecule type" value="Genomic_DNA"/>
</dbReference>
<reference evidence="2 3" key="1">
    <citation type="journal article" date="2016" name="Genome Biol. Evol.">
        <title>Divergent and convergent evolution of fungal pathogenicity.</title>
        <authorList>
            <person name="Shang Y."/>
            <person name="Xiao G."/>
            <person name="Zheng P."/>
            <person name="Cen K."/>
            <person name="Zhan S."/>
            <person name="Wang C."/>
        </authorList>
    </citation>
    <scope>NUCLEOTIDE SEQUENCE [LARGE SCALE GENOMIC DNA]</scope>
    <source>
        <strain evidence="2 3">RCEF 2490</strain>
    </source>
</reference>
<feature type="compositionally biased region" description="Gly residues" evidence="1">
    <location>
        <begin position="227"/>
        <end position="244"/>
    </location>
</feature>
<feature type="compositionally biased region" description="Low complexity" evidence="1">
    <location>
        <begin position="281"/>
        <end position="311"/>
    </location>
</feature>
<dbReference type="OrthoDB" id="2590867at2759"/>
<feature type="compositionally biased region" description="Low complexity" evidence="1">
    <location>
        <begin position="22"/>
        <end position="40"/>
    </location>
</feature>
<feature type="compositionally biased region" description="Polar residues" evidence="1">
    <location>
        <begin position="114"/>
        <end position="125"/>
    </location>
</feature>
<feature type="compositionally biased region" description="Basic and acidic residues" evidence="1">
    <location>
        <begin position="344"/>
        <end position="356"/>
    </location>
</feature>
<dbReference type="PANTHER" id="PTHR39606:SF1">
    <property type="entry name" value="CELL SURFACE PROTEIN"/>
    <property type="match status" value="1"/>
</dbReference>
<protein>
    <recommendedName>
        <fullName evidence="4">Cell surface protein</fullName>
    </recommendedName>
</protein>
<feature type="compositionally biased region" description="Low complexity" evidence="1">
    <location>
        <begin position="126"/>
        <end position="146"/>
    </location>
</feature>
<feature type="compositionally biased region" description="Basic and acidic residues" evidence="1">
    <location>
        <begin position="7"/>
        <end position="21"/>
    </location>
</feature>
<keyword evidence="3" id="KW-1185">Reference proteome</keyword>
<dbReference type="PANTHER" id="PTHR39606">
    <property type="entry name" value="SURFACE PROTEIN, PUTATIVE-RELATED"/>
    <property type="match status" value="1"/>
</dbReference>
<evidence type="ECO:0000313" key="3">
    <source>
        <dbReference type="Proteomes" id="UP000078544"/>
    </source>
</evidence>
<name>A0A166VDY9_9HYPO</name>
<evidence type="ECO:0000313" key="2">
    <source>
        <dbReference type="EMBL" id="OAA33554.1"/>
    </source>
</evidence>
<dbReference type="Proteomes" id="UP000078544">
    <property type="component" value="Unassembled WGS sequence"/>
</dbReference>
<sequence length="497" mass="50096">MSSLVNKVKEVLHSDKDKDTTHTTGTHSTTHNTSHTVGSTEPRVDPTHHTTTTGAGTGYAGTENYTYGSGANRGADGPATRTDGPHSSNLANKADPRVDSDRDGSRNLGANPHGTATTGNTTSAYGTSGTGHSTVGGTTTGLSGTGTNRGVDGPATRTDGPHSSNLANKLDPRVDSDRDHSRNLGANPQGTATTGSSGYNTTTGHSTTGHSTTGHSTTGHSTTGHSAIGGTGTGFDGANRGLGGPATRTDGPHSSNLANKADPRVDSDRDHSRNLGANPQGTATTGTSGIGSTTTGHSTTGHSTTGHSAVGGTTGLGSTGTNRGVDGPATRTDGPHSSNLANKADPRVDSDRDHSRNLGANPHGTATTGTSGYGSSTGHTGTHTTGTHHTGTHTAGTHSNLTSTSSGPGPAPNTAGPHKSDFLNKADPRVDSDLDGSKTVGGNKTTPLERRDPTDATQVPPSVMQKAIGKPVIAHDDHAHGREKRNSVSHQERNIGH</sequence>
<feature type="compositionally biased region" description="Low complexity" evidence="1">
    <location>
        <begin position="363"/>
        <end position="399"/>
    </location>
</feature>